<accession>A0AAV4JAL9</accession>
<evidence type="ECO:0000313" key="2">
    <source>
        <dbReference type="EMBL" id="GFS18416.1"/>
    </source>
</evidence>
<feature type="compositionally biased region" description="Polar residues" evidence="1">
    <location>
        <begin position="73"/>
        <end position="88"/>
    </location>
</feature>
<keyword evidence="3" id="KW-1185">Reference proteome</keyword>
<proteinExistence type="predicted"/>
<gene>
    <name evidence="2" type="ORF">ElyMa_006847200</name>
</gene>
<evidence type="ECO:0000313" key="3">
    <source>
        <dbReference type="Proteomes" id="UP000762676"/>
    </source>
</evidence>
<dbReference type="Proteomes" id="UP000762676">
    <property type="component" value="Unassembled WGS sequence"/>
</dbReference>
<organism evidence="2 3">
    <name type="scientific">Elysia marginata</name>
    <dbReference type="NCBI Taxonomy" id="1093978"/>
    <lineage>
        <taxon>Eukaryota</taxon>
        <taxon>Metazoa</taxon>
        <taxon>Spiralia</taxon>
        <taxon>Lophotrochozoa</taxon>
        <taxon>Mollusca</taxon>
        <taxon>Gastropoda</taxon>
        <taxon>Heterobranchia</taxon>
        <taxon>Euthyneura</taxon>
        <taxon>Panpulmonata</taxon>
        <taxon>Sacoglossa</taxon>
        <taxon>Placobranchoidea</taxon>
        <taxon>Plakobranchidae</taxon>
        <taxon>Elysia</taxon>
    </lineage>
</organism>
<reference evidence="2 3" key="1">
    <citation type="journal article" date="2021" name="Elife">
        <title>Chloroplast acquisition without the gene transfer in kleptoplastic sea slugs, Plakobranchus ocellatus.</title>
        <authorList>
            <person name="Maeda T."/>
            <person name="Takahashi S."/>
            <person name="Yoshida T."/>
            <person name="Shimamura S."/>
            <person name="Takaki Y."/>
            <person name="Nagai Y."/>
            <person name="Toyoda A."/>
            <person name="Suzuki Y."/>
            <person name="Arimoto A."/>
            <person name="Ishii H."/>
            <person name="Satoh N."/>
            <person name="Nishiyama T."/>
            <person name="Hasebe M."/>
            <person name="Maruyama T."/>
            <person name="Minagawa J."/>
            <person name="Obokata J."/>
            <person name="Shigenobu S."/>
        </authorList>
    </citation>
    <scope>NUCLEOTIDE SEQUENCE [LARGE SCALE GENOMIC DNA]</scope>
</reference>
<dbReference type="EMBL" id="BMAT01013694">
    <property type="protein sequence ID" value="GFS18416.1"/>
    <property type="molecule type" value="Genomic_DNA"/>
</dbReference>
<feature type="region of interest" description="Disordered" evidence="1">
    <location>
        <begin position="1"/>
        <end position="88"/>
    </location>
</feature>
<comment type="caution">
    <text evidence="2">The sequence shown here is derived from an EMBL/GenBank/DDBJ whole genome shotgun (WGS) entry which is preliminary data.</text>
</comment>
<protein>
    <submittedName>
        <fullName evidence="2">Uncharacterized protein</fullName>
    </submittedName>
</protein>
<feature type="compositionally biased region" description="Polar residues" evidence="1">
    <location>
        <begin position="10"/>
        <end position="27"/>
    </location>
</feature>
<feature type="compositionally biased region" description="Acidic residues" evidence="1">
    <location>
        <begin position="39"/>
        <end position="50"/>
    </location>
</feature>
<dbReference type="AlphaFoldDB" id="A0AAV4JAL9"/>
<evidence type="ECO:0000256" key="1">
    <source>
        <dbReference type="SAM" id="MobiDB-lite"/>
    </source>
</evidence>
<name>A0AAV4JAL9_9GAST</name>
<sequence length="221" mass="24523">MCLKQRSFTRDSCFSSYHATQGQTAEQSSRDKISPSNDDIAENDTTDNNDDNNLQQEPNFGKHGIQLRHRSPGQPTNPFPKTSKSRTANNAKYIHFKTFSPSPIVPNHKKTGSIMGGDSRTEVFPFHNMNTSSHQTLPASVDRIDLAELPSTLHRQETENGNFQSMPRSSITTLPINLDLAPPLPLAPPPYFWWLCNKAGGVNIPRGHPGEFPALNSNSKT</sequence>